<comment type="similarity">
    <text evidence="1">Belongs to the proteasome subunit p55 family.</text>
</comment>
<accession>A0A433QCK0</accession>
<dbReference type="GO" id="GO:0008541">
    <property type="term" value="C:proteasome regulatory particle, lid subcomplex"/>
    <property type="evidence" value="ECO:0007669"/>
    <property type="project" value="TreeGrafter"/>
</dbReference>
<dbReference type="InterPro" id="IPR036390">
    <property type="entry name" value="WH_DNA-bd_sf"/>
</dbReference>
<dbReference type="InterPro" id="IPR040896">
    <property type="entry name" value="RPN5_C"/>
</dbReference>
<dbReference type="PANTHER" id="PTHR10855">
    <property type="entry name" value="26S PROTEASOME NON-ATPASE REGULATORY SUBUNIT 12/COP9 SIGNALOSOME COMPLEX SUBUNIT 4"/>
    <property type="match status" value="1"/>
</dbReference>
<organism evidence="4 5">
    <name type="scientific">Jimgerdemannia flammicorona</name>
    <dbReference type="NCBI Taxonomy" id="994334"/>
    <lineage>
        <taxon>Eukaryota</taxon>
        <taxon>Fungi</taxon>
        <taxon>Fungi incertae sedis</taxon>
        <taxon>Mucoromycota</taxon>
        <taxon>Mucoromycotina</taxon>
        <taxon>Endogonomycetes</taxon>
        <taxon>Endogonales</taxon>
        <taxon>Endogonaceae</taxon>
        <taxon>Jimgerdemannia</taxon>
    </lineage>
</organism>
<evidence type="ECO:0000256" key="2">
    <source>
        <dbReference type="ARBA" id="ARBA00022942"/>
    </source>
</evidence>
<dbReference type="PANTHER" id="PTHR10855:SF1">
    <property type="entry name" value="26S PROTEASOME NON-ATPASE REGULATORY SUBUNIT 12"/>
    <property type="match status" value="1"/>
</dbReference>
<dbReference type="InterPro" id="IPR036388">
    <property type="entry name" value="WH-like_DNA-bd_sf"/>
</dbReference>
<evidence type="ECO:0000313" key="5">
    <source>
        <dbReference type="Proteomes" id="UP000274822"/>
    </source>
</evidence>
<dbReference type="EMBL" id="RBNJ01008213">
    <property type="protein sequence ID" value="RUS27536.1"/>
    <property type="molecule type" value="Genomic_DNA"/>
</dbReference>
<dbReference type="FunFam" id="1.10.10.10:FF:000070">
    <property type="entry name" value="26S proteasome non-ATPase regulatory subunit 12"/>
    <property type="match status" value="1"/>
</dbReference>
<dbReference type="Proteomes" id="UP000274822">
    <property type="component" value="Unassembled WGS sequence"/>
</dbReference>
<keyword evidence="2" id="KW-0647">Proteasome</keyword>
<dbReference type="SMART" id="SM00088">
    <property type="entry name" value="PINT"/>
    <property type="match status" value="1"/>
</dbReference>
<keyword evidence="5" id="KW-1185">Reference proteome</keyword>
<dbReference type="Gene3D" id="1.10.10.10">
    <property type="entry name" value="Winged helix-like DNA-binding domain superfamily/Winged helix DNA-binding domain"/>
    <property type="match status" value="1"/>
</dbReference>
<dbReference type="Pfam" id="PF18098">
    <property type="entry name" value="RPN5_C"/>
    <property type="match status" value="1"/>
</dbReference>
<evidence type="ECO:0000259" key="3">
    <source>
        <dbReference type="PROSITE" id="PS50250"/>
    </source>
</evidence>
<dbReference type="PROSITE" id="PS50250">
    <property type="entry name" value="PCI"/>
    <property type="match status" value="1"/>
</dbReference>
<dbReference type="SUPFAM" id="SSF46785">
    <property type="entry name" value="Winged helix' DNA-binding domain"/>
    <property type="match status" value="1"/>
</dbReference>
<evidence type="ECO:0000256" key="1">
    <source>
        <dbReference type="ARBA" id="ARBA00006397"/>
    </source>
</evidence>
<dbReference type="InterPro" id="IPR054559">
    <property type="entry name" value="PSMD12-CSN4-like_N"/>
</dbReference>
<dbReference type="GO" id="GO:0005737">
    <property type="term" value="C:cytoplasm"/>
    <property type="evidence" value="ECO:0007669"/>
    <property type="project" value="TreeGrafter"/>
</dbReference>
<dbReference type="InterPro" id="IPR000717">
    <property type="entry name" value="PCI_dom"/>
</dbReference>
<dbReference type="AlphaFoldDB" id="A0A433QCK0"/>
<protein>
    <recommendedName>
        <fullName evidence="3">PCI domain-containing protein</fullName>
    </recommendedName>
</protein>
<comment type="caution">
    <text evidence="4">The sequence shown here is derived from an EMBL/GenBank/DDBJ whole genome shotgun (WGS) entry which is preliminary data.</text>
</comment>
<feature type="domain" description="PCI" evidence="3">
    <location>
        <begin position="272"/>
        <end position="444"/>
    </location>
</feature>
<proteinExistence type="inferred from homology"/>
<gene>
    <name evidence="4" type="ORF">BC938DRAFT_483101</name>
</gene>
<evidence type="ECO:0000313" key="4">
    <source>
        <dbReference type="EMBL" id="RUS27536.1"/>
    </source>
</evidence>
<dbReference type="GO" id="GO:0005634">
    <property type="term" value="C:nucleus"/>
    <property type="evidence" value="ECO:0007669"/>
    <property type="project" value="UniProtKB-ARBA"/>
</dbReference>
<dbReference type="InterPro" id="IPR040134">
    <property type="entry name" value="PSMD12/CSN4"/>
</dbReference>
<dbReference type="Pfam" id="PF01399">
    <property type="entry name" value="PCI"/>
    <property type="match status" value="1"/>
</dbReference>
<name>A0A433QCK0_9FUNG</name>
<dbReference type="Pfam" id="PF22241">
    <property type="entry name" value="PSMD12-CSN4_N"/>
    <property type="match status" value="2"/>
</dbReference>
<sequence>MAGEGNLEKMEKDFGPQVDILLPETEVLAKHGNLNEALEKLLVIEKQARVAADQSSTGRILIHAVKLCYETGKWKLLNEYVVLLSKKHGQLKGVSSCDMVSGVCLACKLVETIIDPIASVNLRNWAISQAITKMVQEAMSHIDHTPNMATKLELIDTLRTVTEGKIYVEVERARLTRLLSKIREGEGNINEAADILQELQVETFGSMEKREKTDFILEQMRLCLAKKDYTRTQIISRKINTKFFGDAENQDLKLRYYELMIMHALHEDQYLNVCKYYRQVYDTPSIIEDEAKWKEVLQNVVFFVVLSPYDNEQSDLLHRIYEDPNLLKIPLHHELTKCFVTDELMRWPKIEEIYGAALHATPAFDPTDEAGSSRWAELHNRVIEHNIRVVAKYYTRITTKRLTQLLDLNEKETEEFLSKLVVSKTIYAKIDRPAGIVSFQAPRDPNQMLNDWSSNVNALLALIEKTCHLISKEEMVHSIAKTI</sequence>
<reference evidence="4 5" key="1">
    <citation type="journal article" date="2018" name="New Phytol.">
        <title>Phylogenomics of Endogonaceae and evolution of mycorrhizas within Mucoromycota.</title>
        <authorList>
            <person name="Chang Y."/>
            <person name="Desiro A."/>
            <person name="Na H."/>
            <person name="Sandor L."/>
            <person name="Lipzen A."/>
            <person name="Clum A."/>
            <person name="Barry K."/>
            <person name="Grigoriev I.V."/>
            <person name="Martin F.M."/>
            <person name="Stajich J.E."/>
            <person name="Smith M.E."/>
            <person name="Bonito G."/>
            <person name="Spatafora J.W."/>
        </authorList>
    </citation>
    <scope>NUCLEOTIDE SEQUENCE [LARGE SCALE GENOMIC DNA]</scope>
    <source>
        <strain evidence="4 5">AD002</strain>
    </source>
</reference>